<keyword evidence="3" id="KW-0539">Nucleus</keyword>
<dbReference type="InterPro" id="IPR019024">
    <property type="entry name" value="RNase_H2_suB_wHTH"/>
</dbReference>
<dbReference type="PANTHER" id="PTHR13383:SF11">
    <property type="entry name" value="RIBONUCLEASE H2 SUBUNIT B"/>
    <property type="match status" value="1"/>
</dbReference>
<feature type="compositionally biased region" description="Basic and acidic residues" evidence="6">
    <location>
        <begin position="276"/>
        <end position="286"/>
    </location>
</feature>
<dbReference type="GO" id="GO:0005654">
    <property type="term" value="C:nucleoplasm"/>
    <property type="evidence" value="ECO:0007669"/>
    <property type="project" value="TreeGrafter"/>
</dbReference>
<name>A0A4S8MI98_DENBC</name>
<dbReference type="Proteomes" id="UP000297245">
    <property type="component" value="Unassembled WGS sequence"/>
</dbReference>
<reference evidence="9 10" key="1">
    <citation type="journal article" date="2019" name="Nat. Ecol. Evol.">
        <title>Megaphylogeny resolves global patterns of mushroom evolution.</title>
        <authorList>
            <person name="Varga T."/>
            <person name="Krizsan K."/>
            <person name="Foldi C."/>
            <person name="Dima B."/>
            <person name="Sanchez-Garcia M."/>
            <person name="Sanchez-Ramirez S."/>
            <person name="Szollosi G.J."/>
            <person name="Szarkandi J.G."/>
            <person name="Papp V."/>
            <person name="Albert L."/>
            <person name="Andreopoulos W."/>
            <person name="Angelini C."/>
            <person name="Antonin V."/>
            <person name="Barry K.W."/>
            <person name="Bougher N.L."/>
            <person name="Buchanan P."/>
            <person name="Buyck B."/>
            <person name="Bense V."/>
            <person name="Catcheside P."/>
            <person name="Chovatia M."/>
            <person name="Cooper J."/>
            <person name="Damon W."/>
            <person name="Desjardin D."/>
            <person name="Finy P."/>
            <person name="Geml J."/>
            <person name="Haridas S."/>
            <person name="Hughes K."/>
            <person name="Justo A."/>
            <person name="Karasinski D."/>
            <person name="Kautmanova I."/>
            <person name="Kiss B."/>
            <person name="Kocsube S."/>
            <person name="Kotiranta H."/>
            <person name="LaButti K.M."/>
            <person name="Lechner B.E."/>
            <person name="Liimatainen K."/>
            <person name="Lipzen A."/>
            <person name="Lukacs Z."/>
            <person name="Mihaltcheva S."/>
            <person name="Morgado L.N."/>
            <person name="Niskanen T."/>
            <person name="Noordeloos M.E."/>
            <person name="Ohm R.A."/>
            <person name="Ortiz-Santana B."/>
            <person name="Ovrebo C."/>
            <person name="Racz N."/>
            <person name="Riley R."/>
            <person name="Savchenko A."/>
            <person name="Shiryaev A."/>
            <person name="Soop K."/>
            <person name="Spirin V."/>
            <person name="Szebenyi C."/>
            <person name="Tomsovsky M."/>
            <person name="Tulloss R.E."/>
            <person name="Uehling J."/>
            <person name="Grigoriev I.V."/>
            <person name="Vagvolgyi C."/>
            <person name="Papp T."/>
            <person name="Martin F.M."/>
            <person name="Miettinen O."/>
            <person name="Hibbett D.S."/>
            <person name="Nagy L.G."/>
        </authorList>
    </citation>
    <scope>NUCLEOTIDE SEQUENCE [LARGE SCALE GENOMIC DNA]</scope>
    <source>
        <strain evidence="9 10">CBS 962.96</strain>
    </source>
</reference>
<dbReference type="EMBL" id="ML179077">
    <property type="protein sequence ID" value="THV02445.1"/>
    <property type="molecule type" value="Genomic_DNA"/>
</dbReference>
<dbReference type="OrthoDB" id="29098at2759"/>
<dbReference type="Gene3D" id="1.10.20.120">
    <property type="match status" value="1"/>
</dbReference>
<evidence type="ECO:0000313" key="9">
    <source>
        <dbReference type="EMBL" id="THV02445.1"/>
    </source>
</evidence>
<evidence type="ECO:0000256" key="3">
    <source>
        <dbReference type="ARBA" id="ARBA00023242"/>
    </source>
</evidence>
<keyword evidence="10" id="KW-1185">Reference proteome</keyword>
<feature type="region of interest" description="Disordered" evidence="6">
    <location>
        <begin position="263"/>
        <end position="300"/>
    </location>
</feature>
<evidence type="ECO:0000256" key="2">
    <source>
        <dbReference type="ARBA" id="ARBA00019062"/>
    </source>
</evidence>
<evidence type="ECO:0000313" key="10">
    <source>
        <dbReference type="Proteomes" id="UP000297245"/>
    </source>
</evidence>
<protein>
    <recommendedName>
        <fullName evidence="2">Ribonuclease H2 subunit B</fullName>
    </recommendedName>
    <alternativeName>
        <fullName evidence="5">Ribonuclease HI subunit B</fullName>
    </alternativeName>
</protein>
<dbReference type="GO" id="GO:0032299">
    <property type="term" value="C:ribonuclease H2 complex"/>
    <property type="evidence" value="ECO:0007669"/>
    <property type="project" value="InterPro"/>
</dbReference>
<gene>
    <name evidence="9" type="ORF">K435DRAFT_836487</name>
</gene>
<dbReference type="InterPro" id="IPR040456">
    <property type="entry name" value="RNase_H2_suB"/>
</dbReference>
<dbReference type="Gene3D" id="2.20.25.530">
    <property type="match status" value="1"/>
</dbReference>
<feature type="domain" description="Rnh202 triple barrel" evidence="8">
    <location>
        <begin position="25"/>
        <end position="82"/>
    </location>
</feature>
<comment type="function">
    <text evidence="4">Non catalytic subunit of RNase H2, an endonuclease that specifically degrades the RNA of RNA:DNA hybrids. Participates in DNA replication, possibly by mediating the removal of lagging-strand Okazaki fragment RNA primers during DNA replication. Mediates the excision of single ribonucleotides from DNA:RNA duplexes.</text>
</comment>
<evidence type="ECO:0000256" key="5">
    <source>
        <dbReference type="ARBA" id="ARBA00033464"/>
    </source>
</evidence>
<evidence type="ECO:0000259" key="7">
    <source>
        <dbReference type="Pfam" id="PF09468"/>
    </source>
</evidence>
<sequence>MTFHVSLLPNDVLSMLCSSEDPQKTGRFLRLPHPRTGLPSLFLSSSDTILEVQAVDASNPRSWFVGEQVIADGKLLMMLPVDPTFLLIPIFRCLVPEDGSLGTFQPPDDLFEQAASKLAEVPPRTKDDTKTISEDDVLYFSSLECTKPALTRICDFQDLTPEIRVCRYSSTKVVEYLRKKADGLLITGVLDNSRTLIRGLARDGLMEDGNEKLLQAARKKAACEIVSQYTSTEVRLAFMKSYEEDFKELDTYLRRLEDERMALDIPKAPTRGRKKAGTDGEDARAEKPKRKAEKGSAGVEKLKKANINGMAKISTFFKKT</sequence>
<evidence type="ECO:0000256" key="1">
    <source>
        <dbReference type="ARBA" id="ARBA00004123"/>
    </source>
</evidence>
<dbReference type="CDD" id="cd09270">
    <property type="entry name" value="RNase_H2-B"/>
    <property type="match status" value="1"/>
</dbReference>
<dbReference type="Pfam" id="PF17745">
    <property type="entry name" value="Ydr279_N"/>
    <property type="match status" value="1"/>
</dbReference>
<evidence type="ECO:0000256" key="4">
    <source>
        <dbReference type="ARBA" id="ARBA00024778"/>
    </source>
</evidence>
<accession>A0A4S8MI98</accession>
<comment type="subcellular location">
    <subcellularLocation>
        <location evidence="1">Nucleus</location>
    </subcellularLocation>
</comment>
<dbReference type="Pfam" id="PF09468">
    <property type="entry name" value="RNase_H2-Ydr279"/>
    <property type="match status" value="1"/>
</dbReference>
<dbReference type="GO" id="GO:0006401">
    <property type="term" value="P:RNA catabolic process"/>
    <property type="evidence" value="ECO:0007669"/>
    <property type="project" value="TreeGrafter"/>
</dbReference>
<evidence type="ECO:0000259" key="8">
    <source>
        <dbReference type="Pfam" id="PF17745"/>
    </source>
</evidence>
<dbReference type="AlphaFoldDB" id="A0A4S8MI98"/>
<proteinExistence type="predicted"/>
<evidence type="ECO:0000256" key="6">
    <source>
        <dbReference type="SAM" id="MobiDB-lite"/>
    </source>
</evidence>
<feature type="domain" description="Ribonuclease H2 subunit B wHTH" evidence="7">
    <location>
        <begin position="85"/>
        <end position="235"/>
    </location>
</feature>
<dbReference type="InterPro" id="IPR041195">
    <property type="entry name" value="Rnh202_N"/>
</dbReference>
<organism evidence="9 10">
    <name type="scientific">Dendrothele bispora (strain CBS 962.96)</name>
    <dbReference type="NCBI Taxonomy" id="1314807"/>
    <lineage>
        <taxon>Eukaryota</taxon>
        <taxon>Fungi</taxon>
        <taxon>Dikarya</taxon>
        <taxon>Basidiomycota</taxon>
        <taxon>Agaricomycotina</taxon>
        <taxon>Agaricomycetes</taxon>
        <taxon>Agaricomycetidae</taxon>
        <taxon>Agaricales</taxon>
        <taxon>Agaricales incertae sedis</taxon>
        <taxon>Dendrothele</taxon>
    </lineage>
</organism>
<dbReference type="PANTHER" id="PTHR13383">
    <property type="entry name" value="RIBONUCLEASE H2 SUBUNIT B"/>
    <property type="match status" value="1"/>
</dbReference>